<dbReference type="EMBL" id="BEXA01000001">
    <property type="protein sequence ID" value="GAY71989.1"/>
    <property type="molecule type" value="Genomic_DNA"/>
</dbReference>
<evidence type="ECO:0000313" key="3">
    <source>
        <dbReference type="Proteomes" id="UP000286974"/>
    </source>
</evidence>
<dbReference type="SUPFAM" id="SSF51412">
    <property type="entry name" value="Inosine monophosphate dehydrogenase (IMPDH)"/>
    <property type="match status" value="1"/>
</dbReference>
<evidence type="ECO:0000259" key="1">
    <source>
        <dbReference type="Pfam" id="PF00478"/>
    </source>
</evidence>
<protein>
    <submittedName>
        <fullName evidence="2">Inosine-5'-monophosphate dehydrogenase, catalytic domain</fullName>
        <ecNumber evidence="2">1.1.1.205</ecNumber>
    </submittedName>
</protein>
<dbReference type="Gene3D" id="3.20.20.70">
    <property type="entry name" value="Aldolase class I"/>
    <property type="match status" value="1"/>
</dbReference>
<keyword evidence="3" id="KW-1185">Reference proteome</keyword>
<comment type="caution">
    <text evidence="2">The sequence shown here is derived from an EMBL/GenBank/DDBJ whole genome shotgun (WGS) entry which is preliminary data.</text>
</comment>
<dbReference type="InterPro" id="IPR001093">
    <property type="entry name" value="IMP_DH_GMPRt"/>
</dbReference>
<organism evidence="2 3">
    <name type="scientific">Lentilactobacillus kosonis</name>
    <dbReference type="NCBI Taxonomy" id="2810561"/>
    <lineage>
        <taxon>Bacteria</taxon>
        <taxon>Bacillati</taxon>
        <taxon>Bacillota</taxon>
        <taxon>Bacilli</taxon>
        <taxon>Lactobacillales</taxon>
        <taxon>Lactobacillaceae</taxon>
        <taxon>Lentilactobacillus</taxon>
    </lineage>
</organism>
<reference evidence="2 3" key="1">
    <citation type="submission" date="2017-11" db="EMBL/GenBank/DDBJ databases">
        <title>Draft Genome Sequence of Lactobacillus curieae NBRC 111893 isolated from Koso, a Japanese sugar-Vegetable Fermented Beverage.</title>
        <authorList>
            <person name="Chiou T.Y."/>
            <person name="Oshima K."/>
            <person name="Suda W."/>
            <person name="Hattori M."/>
            <person name="Takahashi T."/>
        </authorList>
    </citation>
    <scope>NUCLEOTIDE SEQUENCE [LARGE SCALE GENOMIC DNA]</scope>
    <source>
        <strain evidence="2 3">NBRC111893</strain>
    </source>
</reference>
<dbReference type="Proteomes" id="UP000286974">
    <property type="component" value="Unassembled WGS sequence"/>
</dbReference>
<dbReference type="EC" id="1.1.1.205" evidence="2"/>
<accession>A0A401FI01</accession>
<keyword evidence="2" id="KW-0560">Oxidoreductase</keyword>
<dbReference type="GO" id="GO:0003938">
    <property type="term" value="F:IMP dehydrogenase activity"/>
    <property type="evidence" value="ECO:0007669"/>
    <property type="project" value="UniProtKB-EC"/>
</dbReference>
<dbReference type="InterPro" id="IPR013785">
    <property type="entry name" value="Aldolase_TIM"/>
</dbReference>
<dbReference type="Pfam" id="PF00478">
    <property type="entry name" value="IMPDH"/>
    <property type="match status" value="1"/>
</dbReference>
<gene>
    <name evidence="2" type="ORF">NBRC111893_135</name>
</gene>
<sequence>MVACVQAWGYTGAKDIQYLNDHAQFVEISNAGLIESHPHDLAAIKAAPNYKK</sequence>
<name>A0A401FI01_9LACO</name>
<feature type="domain" description="IMP dehydrogenase/GMP reductase" evidence="1">
    <location>
        <begin position="6"/>
        <end position="39"/>
    </location>
</feature>
<proteinExistence type="predicted"/>
<dbReference type="AlphaFoldDB" id="A0A401FI01"/>
<evidence type="ECO:0000313" key="2">
    <source>
        <dbReference type="EMBL" id="GAY71989.1"/>
    </source>
</evidence>